<feature type="compositionally biased region" description="Acidic residues" evidence="1">
    <location>
        <begin position="180"/>
        <end position="194"/>
    </location>
</feature>
<dbReference type="HOGENOM" id="CLU_548258_0_0_3"/>
<feature type="compositionally biased region" description="Acidic residues" evidence="1">
    <location>
        <begin position="209"/>
        <end position="232"/>
    </location>
</feature>
<protein>
    <submittedName>
        <fullName evidence="2">Uncharacterized protein</fullName>
    </submittedName>
</protein>
<proteinExistence type="predicted"/>
<evidence type="ECO:0000313" key="3">
    <source>
        <dbReference type="Proteomes" id="UP000003835"/>
    </source>
</evidence>
<accession>B4W0F6</accession>
<dbReference type="OrthoDB" id="463174at2"/>
<feature type="compositionally biased region" description="Basic and acidic residues" evidence="1">
    <location>
        <begin position="279"/>
        <end position="288"/>
    </location>
</feature>
<reference evidence="2 3" key="1">
    <citation type="submission" date="2008-07" db="EMBL/GenBank/DDBJ databases">
        <authorList>
            <person name="Tandeau de Marsac N."/>
            <person name="Ferriera S."/>
            <person name="Johnson J."/>
            <person name="Kravitz S."/>
            <person name="Beeson K."/>
            <person name="Sutton G."/>
            <person name="Rogers Y.-H."/>
            <person name="Friedman R."/>
            <person name="Frazier M."/>
            <person name="Venter J.C."/>
        </authorList>
    </citation>
    <scope>NUCLEOTIDE SEQUENCE [LARGE SCALE GENOMIC DNA]</scope>
    <source>
        <strain evidence="2 3">PCC 7420</strain>
    </source>
</reference>
<dbReference type="STRING" id="118168.MC7420_1033"/>
<dbReference type="RefSeq" id="WP_006104640.1">
    <property type="nucleotide sequence ID" value="NZ_DS989865.1"/>
</dbReference>
<feature type="region of interest" description="Disordered" evidence="1">
    <location>
        <begin position="153"/>
        <end position="329"/>
    </location>
</feature>
<dbReference type="Proteomes" id="UP000003835">
    <property type="component" value="Unassembled WGS sequence"/>
</dbReference>
<dbReference type="eggNOG" id="ENOG5032WJ3">
    <property type="taxonomic scope" value="Bacteria"/>
</dbReference>
<gene>
    <name evidence="2" type="ORF">MC7420_1033</name>
</gene>
<dbReference type="AlphaFoldDB" id="B4W0F6"/>
<name>B4W0F6_9CYAN</name>
<feature type="compositionally biased region" description="Acidic residues" evidence="1">
    <location>
        <begin position="375"/>
        <end position="387"/>
    </location>
</feature>
<organism evidence="2 3">
    <name type="scientific">Coleofasciculus chthonoplastes PCC 7420</name>
    <dbReference type="NCBI Taxonomy" id="118168"/>
    <lineage>
        <taxon>Bacteria</taxon>
        <taxon>Bacillati</taxon>
        <taxon>Cyanobacteriota</taxon>
        <taxon>Cyanophyceae</taxon>
        <taxon>Coleofasciculales</taxon>
        <taxon>Coleofasciculaceae</taxon>
        <taxon>Coleofasciculus</taxon>
    </lineage>
</organism>
<feature type="compositionally biased region" description="Polar residues" evidence="1">
    <location>
        <begin position="388"/>
        <end position="399"/>
    </location>
</feature>
<feature type="region of interest" description="Disordered" evidence="1">
    <location>
        <begin position="375"/>
        <end position="497"/>
    </location>
</feature>
<keyword evidence="3" id="KW-1185">Reference proteome</keyword>
<sequence>MASSEDFRQQLKAGKVQEAFAGALAEAVQLKITTWVADDAEDGAQTAAQPGYRLRTQINTIEGAIANEIGDQFIGNGPYRDLLPFHLDQVAHGNQLVENNLKSLQKLFEILIALQYQKTGLSEIEYPPLSIPPQETATPPDAGVAAAELTAQTPDLTTPDIQEQVSPESTPSPEITTAWEEQEEEDEDDEDDSVLDLLESLPPPPPPPLEDEESSIPEEDARDEFIEAEPEPLSDRHEAELDEEDWQVLNEDWGTLELEELKSPPSAEPDIPPQTDIEPTPREPESAKKMPSLDSLEELNQDTDDDTDWDDWVVDEPELGDRSFAQMDTDEDWGDLVEDFDPFAAPPPVEETPSALNIQEDWDEFAVEELEPYSDLTEVDSEIEWSDLSESQTPESTSDPLEGLDALAEDSEEKELNSESSSDPMDLLGDQNQATENVNEPDYEFEELSLDEFSLDDFDPLSHPEEEDWEKKPKSTQKGEPPPPPPPSPFQDKKQEP</sequence>
<evidence type="ECO:0000313" key="2">
    <source>
        <dbReference type="EMBL" id="EDX72364.1"/>
    </source>
</evidence>
<feature type="compositionally biased region" description="Pro residues" evidence="1">
    <location>
        <begin position="480"/>
        <end position="489"/>
    </location>
</feature>
<feature type="compositionally biased region" description="Acidic residues" evidence="1">
    <location>
        <begin position="295"/>
        <end position="318"/>
    </location>
</feature>
<evidence type="ECO:0000256" key="1">
    <source>
        <dbReference type="SAM" id="MobiDB-lite"/>
    </source>
</evidence>
<feature type="compositionally biased region" description="Acidic residues" evidence="1">
    <location>
        <begin position="439"/>
        <end position="459"/>
    </location>
</feature>
<feature type="compositionally biased region" description="Polar residues" evidence="1">
    <location>
        <begin position="153"/>
        <end position="175"/>
    </location>
</feature>
<feature type="compositionally biased region" description="Basic and acidic residues" evidence="1">
    <location>
        <begin position="460"/>
        <end position="473"/>
    </location>
</feature>
<dbReference type="EMBL" id="DS989865">
    <property type="protein sequence ID" value="EDX72364.1"/>
    <property type="molecule type" value="Genomic_DNA"/>
</dbReference>